<keyword evidence="2 7" id="KW-0489">Methyltransferase</keyword>
<organism evidence="9 10">
    <name type="scientific">Phytopseudomonas seleniipraecipitans</name>
    <dbReference type="NCBI Taxonomy" id="640205"/>
    <lineage>
        <taxon>Bacteria</taxon>
        <taxon>Pseudomonadati</taxon>
        <taxon>Pseudomonadota</taxon>
        <taxon>Gammaproteobacteria</taxon>
        <taxon>Pseudomonadales</taxon>
        <taxon>Pseudomonadaceae</taxon>
        <taxon>Phytopseudomonas</taxon>
    </lineage>
</organism>
<accession>A0A1G7T4L5</accession>
<dbReference type="PROSITE" id="PS51679">
    <property type="entry name" value="SAM_MT_C5"/>
    <property type="match status" value="1"/>
</dbReference>
<dbReference type="InterPro" id="IPR050390">
    <property type="entry name" value="C5-Methyltransferase"/>
</dbReference>
<evidence type="ECO:0000313" key="10">
    <source>
        <dbReference type="Proteomes" id="UP000243378"/>
    </source>
</evidence>
<dbReference type="EC" id="2.1.1.37" evidence="1"/>
<dbReference type="Proteomes" id="UP000243378">
    <property type="component" value="Unassembled WGS sequence"/>
</dbReference>
<dbReference type="InterPro" id="IPR029063">
    <property type="entry name" value="SAM-dependent_MTases_sf"/>
</dbReference>
<dbReference type="InterPro" id="IPR010982">
    <property type="entry name" value="Lambda_DNA-bd_dom_sf"/>
</dbReference>
<gene>
    <name evidence="9" type="ORF">SAMN05216381_3619</name>
</gene>
<dbReference type="AlphaFoldDB" id="A0A1G7T4L5"/>
<dbReference type="CDD" id="cd00093">
    <property type="entry name" value="HTH_XRE"/>
    <property type="match status" value="1"/>
</dbReference>
<reference evidence="9 10" key="1">
    <citation type="submission" date="2016-10" db="EMBL/GenBank/DDBJ databases">
        <authorList>
            <person name="de Groot N.N."/>
        </authorList>
    </citation>
    <scope>NUCLEOTIDE SEQUENCE [LARGE SCALE GENOMIC DNA]</scope>
    <source>
        <strain evidence="9 10">LMG 25475</strain>
    </source>
</reference>
<keyword evidence="4 7" id="KW-0949">S-adenosyl-L-methionine</keyword>
<dbReference type="GO" id="GO:0003677">
    <property type="term" value="F:DNA binding"/>
    <property type="evidence" value="ECO:0007669"/>
    <property type="project" value="InterPro"/>
</dbReference>
<name>A0A1G7T4L5_9GAMM</name>
<evidence type="ECO:0000256" key="3">
    <source>
        <dbReference type="ARBA" id="ARBA00022679"/>
    </source>
</evidence>
<dbReference type="PANTHER" id="PTHR10629:SF52">
    <property type="entry name" value="DNA (CYTOSINE-5)-METHYLTRANSFERASE 1"/>
    <property type="match status" value="1"/>
</dbReference>
<dbReference type="InterPro" id="IPR001525">
    <property type="entry name" value="C5_MeTfrase"/>
</dbReference>
<keyword evidence="5" id="KW-0680">Restriction system</keyword>
<sequence length="849" mass="93522">MIPDHFRYPGLLHVCLTSPGCRALVRPVSAAFSQQTFLQLSPMIEPILDQVRQQIQSRGLSLKDAAALIGVGASVLSRHLSGEYVRSDSLAKYRLWLDGSPVVKSSRSSQETERIQSYDDVEIKSPFVGLAPADYVPKRPLNVVDLFCGCGGMSLGFERFQGGNVFRIAMALDIEEPMVRVFNDNHPSPSGGLPIARQSDISDFMNEAEIQGHYLDHLARSTDDLTLASELAELGGGGIPALRRRLRELDEQFLADLGARRGSPDYVSAVRTLGSAVLGQTSVQGFHNATKLPASGTAAPKVGPLIWCNDGAVPDVGRSYSGRTEEKLLRACRSRMKKLWEEELGKLSTRSSGSGRGQLASAAERINRFRDFLDTTAMRAIKSLWVEWRATREAIRRSFFEDPIVQARLQSVYENGRQVAVILGGPPCQGFSRIGRGKIRSLQEQSVHVHQDEESVDSRNQLMHQYVLFVAALAPQVFLFENVRHFQAVVKSDGVEFDAADILAEAIESVSTRGLGYAVSRRIVVASQHAVPQARERFVMAGVRRNLGQGLSGIDAAAWCISLPRREPVPLQVALEGLPEPKFSNQEQQQQVLAKPEKLPLTKGKASGLACDVFRNWAFQGAAVDAHLARPPRPDDGAFFSLMGPGKRWMDYRCDEAPTLQRLASTLSSIMQMLEEAPELESKLGVSSSEIQSLSELLDGSLSLRLLLESIPPQPGELQHHLLTATYLRKKEGAHGDWLSRMDPVQPSKTIVSHMAKDTYAFVHPFLPRTLSVREAARVQSFPDDYRFGSVGLVDGFKVVGNAVPPLLSLQFAERVAQVLAIADADRPSDRLGVEEHCEERQSERLEIC</sequence>
<dbReference type="Gene3D" id="3.40.50.150">
    <property type="entry name" value="Vaccinia Virus protein VP39"/>
    <property type="match status" value="2"/>
</dbReference>
<dbReference type="PANTHER" id="PTHR10629">
    <property type="entry name" value="CYTOSINE-SPECIFIC METHYLTRANSFERASE"/>
    <property type="match status" value="1"/>
</dbReference>
<evidence type="ECO:0000256" key="2">
    <source>
        <dbReference type="ARBA" id="ARBA00022603"/>
    </source>
</evidence>
<dbReference type="GO" id="GO:0003886">
    <property type="term" value="F:DNA (cytosine-5-)-methyltransferase activity"/>
    <property type="evidence" value="ECO:0007669"/>
    <property type="project" value="UniProtKB-EC"/>
</dbReference>
<evidence type="ECO:0000256" key="7">
    <source>
        <dbReference type="PROSITE-ProRule" id="PRU01016"/>
    </source>
</evidence>
<evidence type="ECO:0000313" key="9">
    <source>
        <dbReference type="EMBL" id="SDG29589.1"/>
    </source>
</evidence>
<dbReference type="GO" id="GO:0032259">
    <property type="term" value="P:methylation"/>
    <property type="evidence" value="ECO:0007669"/>
    <property type="project" value="UniProtKB-KW"/>
</dbReference>
<protein>
    <recommendedName>
        <fullName evidence="1">DNA (cytosine-5-)-methyltransferase</fullName>
        <ecNumber evidence="1">2.1.1.37</ecNumber>
    </recommendedName>
</protein>
<comment type="catalytic activity">
    <reaction evidence="6">
        <text>a 2'-deoxycytidine in DNA + S-adenosyl-L-methionine = a 5-methyl-2'-deoxycytidine in DNA + S-adenosyl-L-homocysteine + H(+)</text>
        <dbReference type="Rhea" id="RHEA:13681"/>
        <dbReference type="Rhea" id="RHEA-COMP:11369"/>
        <dbReference type="Rhea" id="RHEA-COMP:11370"/>
        <dbReference type="ChEBI" id="CHEBI:15378"/>
        <dbReference type="ChEBI" id="CHEBI:57856"/>
        <dbReference type="ChEBI" id="CHEBI:59789"/>
        <dbReference type="ChEBI" id="CHEBI:85452"/>
        <dbReference type="ChEBI" id="CHEBI:85454"/>
        <dbReference type="EC" id="2.1.1.37"/>
    </reaction>
</comment>
<evidence type="ECO:0000256" key="1">
    <source>
        <dbReference type="ARBA" id="ARBA00011975"/>
    </source>
</evidence>
<feature type="domain" description="HTH cro/C1-type" evidence="8">
    <location>
        <begin position="51"/>
        <end position="92"/>
    </location>
</feature>
<proteinExistence type="inferred from homology"/>
<comment type="similarity">
    <text evidence="7">Belongs to the class I-like SAM-binding methyltransferase superfamily. C5-methyltransferase family.</text>
</comment>
<dbReference type="SUPFAM" id="SSF47413">
    <property type="entry name" value="lambda repressor-like DNA-binding domains"/>
    <property type="match status" value="1"/>
</dbReference>
<evidence type="ECO:0000256" key="4">
    <source>
        <dbReference type="ARBA" id="ARBA00022691"/>
    </source>
</evidence>
<dbReference type="InterPro" id="IPR001387">
    <property type="entry name" value="Cro/C1-type_HTH"/>
</dbReference>
<dbReference type="STRING" id="640205.SAMN05216381_3619"/>
<dbReference type="Gene3D" id="3.90.120.10">
    <property type="entry name" value="DNA Methylase, subunit A, domain 2"/>
    <property type="match status" value="1"/>
</dbReference>
<evidence type="ECO:0000256" key="6">
    <source>
        <dbReference type="ARBA" id="ARBA00047422"/>
    </source>
</evidence>
<dbReference type="PROSITE" id="PS50943">
    <property type="entry name" value="HTH_CROC1"/>
    <property type="match status" value="1"/>
</dbReference>
<feature type="active site" evidence="7">
    <location>
        <position position="428"/>
    </location>
</feature>
<dbReference type="GO" id="GO:0009307">
    <property type="term" value="P:DNA restriction-modification system"/>
    <property type="evidence" value="ECO:0007669"/>
    <property type="project" value="UniProtKB-KW"/>
</dbReference>
<dbReference type="SUPFAM" id="SSF53335">
    <property type="entry name" value="S-adenosyl-L-methionine-dependent methyltransferases"/>
    <property type="match status" value="1"/>
</dbReference>
<dbReference type="Pfam" id="PF00145">
    <property type="entry name" value="DNA_methylase"/>
    <property type="match status" value="3"/>
</dbReference>
<keyword evidence="3 7" id="KW-0808">Transferase</keyword>
<evidence type="ECO:0000259" key="8">
    <source>
        <dbReference type="PROSITE" id="PS50943"/>
    </source>
</evidence>
<dbReference type="EMBL" id="FNBM01000009">
    <property type="protein sequence ID" value="SDG29589.1"/>
    <property type="molecule type" value="Genomic_DNA"/>
</dbReference>
<evidence type="ECO:0000256" key="5">
    <source>
        <dbReference type="ARBA" id="ARBA00022747"/>
    </source>
</evidence>